<evidence type="ECO:0000256" key="3">
    <source>
        <dbReference type="ARBA" id="ARBA00001964"/>
    </source>
</evidence>
<dbReference type="PANTHER" id="PTHR43452">
    <property type="entry name" value="PYRUVATE DECARBOXYLASE"/>
    <property type="match status" value="1"/>
</dbReference>
<comment type="similarity">
    <text evidence="4 13">Belongs to the TPP enzyme family.</text>
</comment>
<evidence type="ECO:0000256" key="13">
    <source>
        <dbReference type="RuleBase" id="RU362132"/>
    </source>
</evidence>
<evidence type="ECO:0000256" key="6">
    <source>
        <dbReference type="ARBA" id="ARBA00013202"/>
    </source>
</evidence>
<evidence type="ECO:0000313" key="18">
    <source>
        <dbReference type="Proteomes" id="UP001372338"/>
    </source>
</evidence>
<dbReference type="Pfam" id="PF02776">
    <property type="entry name" value="TPP_enzyme_N"/>
    <property type="match status" value="1"/>
</dbReference>
<evidence type="ECO:0000256" key="8">
    <source>
        <dbReference type="ARBA" id="ARBA00022793"/>
    </source>
</evidence>
<evidence type="ECO:0000259" key="15">
    <source>
        <dbReference type="Pfam" id="PF02775"/>
    </source>
</evidence>
<evidence type="ECO:0000256" key="9">
    <source>
        <dbReference type="ARBA" id="ARBA00022842"/>
    </source>
</evidence>
<dbReference type="InterPro" id="IPR011766">
    <property type="entry name" value="TPP_enzyme_TPP-bd"/>
</dbReference>
<feature type="domain" description="Thiamine pyrophosphate enzyme central" evidence="14">
    <location>
        <begin position="280"/>
        <end position="394"/>
    </location>
</feature>
<feature type="binding site" evidence="12">
    <location>
        <position position="550"/>
    </location>
    <ligand>
        <name>Mg(2+)</name>
        <dbReference type="ChEBI" id="CHEBI:18420"/>
    </ligand>
</feature>
<comment type="cofactor">
    <cofactor evidence="12">
        <name>Mg(2+)</name>
        <dbReference type="ChEBI" id="CHEBI:18420"/>
    </cofactor>
    <text evidence="12">Binds 1 Mg(2+) per subunit.</text>
</comment>
<evidence type="ECO:0000256" key="11">
    <source>
        <dbReference type="ARBA" id="ARBA00023239"/>
    </source>
</evidence>
<dbReference type="GO" id="GO:0004737">
    <property type="term" value="F:pyruvate decarboxylase activity"/>
    <property type="evidence" value="ECO:0007669"/>
    <property type="project" value="UniProtKB-EC"/>
</dbReference>
<dbReference type="GO" id="GO:0006950">
    <property type="term" value="P:response to stress"/>
    <property type="evidence" value="ECO:0007669"/>
    <property type="project" value="UniProtKB-ARBA"/>
</dbReference>
<dbReference type="GO" id="GO:0030976">
    <property type="term" value="F:thiamine pyrophosphate binding"/>
    <property type="evidence" value="ECO:0007669"/>
    <property type="project" value="InterPro"/>
</dbReference>
<dbReference type="GO" id="GO:0036293">
    <property type="term" value="P:response to decreased oxygen levels"/>
    <property type="evidence" value="ECO:0007669"/>
    <property type="project" value="UniProtKB-ARBA"/>
</dbReference>
<evidence type="ECO:0000256" key="7">
    <source>
        <dbReference type="ARBA" id="ARBA00022723"/>
    </source>
</evidence>
<comment type="cofactor">
    <cofactor evidence="3">
        <name>thiamine diphosphate</name>
        <dbReference type="ChEBI" id="CHEBI:58937"/>
    </cofactor>
</comment>
<evidence type="ECO:0000256" key="12">
    <source>
        <dbReference type="PIRSR" id="PIRSR036565-2"/>
    </source>
</evidence>
<sequence>MATMNVCFPSSKLLLLPMVSKTISCFSSLQNPLTHPSLLKPLLQHHPLIFTILLSHNHHNEMEIPTQPNSTLLPVPPSASDGTLGRHLARRLVEIGVRDVFSVPGDFNLTLLDHLIAEPRLNLIGCCNELNAGYAADGYARSKGVGACVVTFTVGGLSVLNAIAGAYSENLPVICIVGGPNSNDYGTNRILHHTIGLPDFSQELRCFQTVTCFQAVVNNLDDAHDLLDTAISTALKESKPVYISISCNLPGIPHPTFARDPVPFLLSPKVSNLEGLEAAVEATADFLNKAVKPVIVGGPKLRAAKAQKAFLEFAEASGYPIAVMPSGKGLVPEQHPHFIGTYWGAVSTTFCGEIVESADAYVFVGPIFNDYSSVGYSLLIKKEKAIIVQPNRVTVANGPSFGWVFMSDFLTALSKKLKRNTTAVENYRRIFVPHGIPLKLEKDEPLRVNVLFKHIQGMLSGDTAVIAETGDSWFNCQKLRLPENCGYEFQMQYGSIGWSVGATLGYAQAATDKRVIACIGDGSFQVTAQDISTMIRCGQKSIIFLVNNGGYTIEVEIHDGPYNVIKNWDYTRFVEAIHNGEGKCWTAKVRTEDDLTEAIATATGPEKDSLCFIEVLVHKDDTSKELLEWGSRVAAANSRPPNPQ</sequence>
<organism evidence="17 18">
    <name type="scientific">Crotalaria pallida</name>
    <name type="common">Smooth rattlebox</name>
    <name type="synonym">Crotalaria striata</name>
    <dbReference type="NCBI Taxonomy" id="3830"/>
    <lineage>
        <taxon>Eukaryota</taxon>
        <taxon>Viridiplantae</taxon>
        <taxon>Streptophyta</taxon>
        <taxon>Embryophyta</taxon>
        <taxon>Tracheophyta</taxon>
        <taxon>Spermatophyta</taxon>
        <taxon>Magnoliopsida</taxon>
        <taxon>eudicotyledons</taxon>
        <taxon>Gunneridae</taxon>
        <taxon>Pentapetalae</taxon>
        <taxon>rosids</taxon>
        <taxon>fabids</taxon>
        <taxon>Fabales</taxon>
        <taxon>Fabaceae</taxon>
        <taxon>Papilionoideae</taxon>
        <taxon>50 kb inversion clade</taxon>
        <taxon>genistoids sensu lato</taxon>
        <taxon>core genistoids</taxon>
        <taxon>Crotalarieae</taxon>
        <taxon>Crotalaria</taxon>
    </lineage>
</organism>
<dbReference type="PIRSF" id="PIRSF036565">
    <property type="entry name" value="Pyruvt_ip_decrb"/>
    <property type="match status" value="1"/>
</dbReference>
<dbReference type="InterPro" id="IPR029035">
    <property type="entry name" value="DHS-like_NAD/FAD-binding_dom"/>
</dbReference>
<feature type="domain" description="Thiamine pyrophosphate enzyme N-terminal TPP-binding" evidence="16">
    <location>
        <begin position="83"/>
        <end position="188"/>
    </location>
</feature>
<dbReference type="EMBL" id="JAYWIO010000008">
    <property type="protein sequence ID" value="KAK7246388.1"/>
    <property type="molecule type" value="Genomic_DNA"/>
</dbReference>
<evidence type="ECO:0000256" key="10">
    <source>
        <dbReference type="ARBA" id="ARBA00023052"/>
    </source>
</evidence>
<dbReference type="Pfam" id="PF02775">
    <property type="entry name" value="TPP_enzyme_C"/>
    <property type="match status" value="1"/>
</dbReference>
<dbReference type="FunFam" id="3.40.50.970:FF:000017">
    <property type="entry name" value="pyruvate decarboxylase 1"/>
    <property type="match status" value="1"/>
</dbReference>
<feature type="domain" description="Thiamine pyrophosphate enzyme TPP-binding" evidence="15">
    <location>
        <begin position="490"/>
        <end position="615"/>
    </location>
</feature>
<dbReference type="Gene3D" id="3.40.50.970">
    <property type="match status" value="2"/>
</dbReference>
<dbReference type="Proteomes" id="UP001372338">
    <property type="component" value="Unassembled WGS sequence"/>
</dbReference>
<accession>A0AAN9E4M6</accession>
<gene>
    <name evidence="17" type="ORF">RIF29_41256</name>
</gene>
<evidence type="ECO:0000256" key="4">
    <source>
        <dbReference type="ARBA" id="ARBA00007812"/>
    </source>
</evidence>
<dbReference type="InterPro" id="IPR012000">
    <property type="entry name" value="Thiamin_PyroP_enz_cen_dom"/>
</dbReference>
<dbReference type="CDD" id="cd07038">
    <property type="entry name" value="TPP_PYR_PDC_IPDC_like"/>
    <property type="match status" value="1"/>
</dbReference>
<dbReference type="InterPro" id="IPR029061">
    <property type="entry name" value="THDP-binding"/>
</dbReference>
<dbReference type="EC" id="4.1.1.1" evidence="6"/>
<protein>
    <recommendedName>
        <fullName evidence="6">pyruvate decarboxylase</fullName>
        <ecNumber evidence="6">4.1.1.1</ecNumber>
    </recommendedName>
</protein>
<proteinExistence type="inferred from homology"/>
<dbReference type="InterPro" id="IPR047213">
    <property type="entry name" value="TPP_PYR_PDC_IPDC-like"/>
</dbReference>
<keyword evidence="18" id="KW-1185">Reference proteome</keyword>
<dbReference type="Pfam" id="PF00205">
    <property type="entry name" value="TPP_enzyme_M"/>
    <property type="match status" value="1"/>
</dbReference>
<dbReference type="GO" id="GO:0005829">
    <property type="term" value="C:cytosol"/>
    <property type="evidence" value="ECO:0007669"/>
    <property type="project" value="TreeGrafter"/>
</dbReference>
<dbReference type="SUPFAM" id="SSF52467">
    <property type="entry name" value="DHS-like NAD/FAD-binding domain"/>
    <property type="match status" value="1"/>
</dbReference>
<name>A0AAN9E4M6_CROPI</name>
<keyword evidence="10 13" id="KW-0786">Thiamine pyrophosphate</keyword>
<dbReference type="CDD" id="cd02005">
    <property type="entry name" value="TPP_PDC_IPDC"/>
    <property type="match status" value="1"/>
</dbReference>
<evidence type="ECO:0000256" key="2">
    <source>
        <dbReference type="ARBA" id="ARBA00001920"/>
    </source>
</evidence>
<keyword evidence="7 12" id="KW-0479">Metal-binding</keyword>
<evidence type="ECO:0000256" key="5">
    <source>
        <dbReference type="ARBA" id="ARBA00011881"/>
    </source>
</evidence>
<feature type="binding site" evidence="12">
    <location>
        <position position="548"/>
    </location>
    <ligand>
        <name>Mg(2+)</name>
        <dbReference type="ChEBI" id="CHEBI:18420"/>
    </ligand>
</feature>
<feature type="binding site" evidence="12">
    <location>
        <position position="521"/>
    </location>
    <ligand>
        <name>Mg(2+)</name>
        <dbReference type="ChEBI" id="CHEBI:18420"/>
    </ligand>
</feature>
<dbReference type="GO" id="GO:0000287">
    <property type="term" value="F:magnesium ion binding"/>
    <property type="evidence" value="ECO:0007669"/>
    <property type="project" value="InterPro"/>
</dbReference>
<dbReference type="InterPro" id="IPR047214">
    <property type="entry name" value="TPP_PDC_IPDC"/>
</dbReference>
<evidence type="ECO:0000256" key="1">
    <source>
        <dbReference type="ARBA" id="ARBA00001041"/>
    </source>
</evidence>
<keyword evidence="11" id="KW-0456">Lyase</keyword>
<reference evidence="17 18" key="1">
    <citation type="submission" date="2024-01" db="EMBL/GenBank/DDBJ databases">
        <title>The genomes of 5 underutilized Papilionoideae crops provide insights into root nodulation and disease resistanc.</title>
        <authorList>
            <person name="Yuan L."/>
        </authorList>
    </citation>
    <scope>NUCLEOTIDE SEQUENCE [LARGE SCALE GENOMIC DNA]</scope>
    <source>
        <strain evidence="17">ZHUSHIDOU_FW_LH</strain>
        <tissue evidence="17">Leaf</tissue>
    </source>
</reference>
<dbReference type="InterPro" id="IPR012110">
    <property type="entry name" value="PDC/IPDC-like"/>
</dbReference>
<evidence type="ECO:0000259" key="16">
    <source>
        <dbReference type="Pfam" id="PF02776"/>
    </source>
</evidence>
<dbReference type="FunFam" id="3.40.50.1220:FF:000009">
    <property type="entry name" value="Pyruvate decarboxylase 1"/>
    <property type="match status" value="1"/>
</dbReference>
<dbReference type="AlphaFoldDB" id="A0AAN9E4M6"/>
<keyword evidence="8" id="KW-0210">Decarboxylase</keyword>
<dbReference type="PANTHER" id="PTHR43452:SF1">
    <property type="entry name" value="PYRUVATE DECARBOXYLASE C186.09-RELATED"/>
    <property type="match status" value="1"/>
</dbReference>
<evidence type="ECO:0000259" key="14">
    <source>
        <dbReference type="Pfam" id="PF00205"/>
    </source>
</evidence>
<dbReference type="InterPro" id="IPR012001">
    <property type="entry name" value="Thiamin_PyroP_enz_TPP-bd_dom"/>
</dbReference>
<keyword evidence="9 12" id="KW-0460">Magnesium</keyword>
<comment type="caution">
    <text evidence="17">The sequence shown here is derived from an EMBL/GenBank/DDBJ whole genome shotgun (WGS) entry which is preliminary data.</text>
</comment>
<comment type="catalytic activity">
    <reaction evidence="1">
        <text>a 2-oxocarboxylate + H(+) = an aldehyde + CO2</text>
        <dbReference type="Rhea" id="RHEA:11628"/>
        <dbReference type="ChEBI" id="CHEBI:15378"/>
        <dbReference type="ChEBI" id="CHEBI:16526"/>
        <dbReference type="ChEBI" id="CHEBI:17478"/>
        <dbReference type="ChEBI" id="CHEBI:35179"/>
        <dbReference type="EC" id="4.1.1.1"/>
    </reaction>
</comment>
<comment type="cofactor">
    <cofactor evidence="2">
        <name>a metal cation</name>
        <dbReference type="ChEBI" id="CHEBI:25213"/>
    </cofactor>
</comment>
<dbReference type="FunFam" id="3.40.50.970:FF:000021">
    <property type="entry name" value="Pyruvate decarboxylase 1"/>
    <property type="match status" value="1"/>
</dbReference>
<dbReference type="SUPFAM" id="SSF52518">
    <property type="entry name" value="Thiamin diphosphate-binding fold (THDP-binding)"/>
    <property type="match status" value="2"/>
</dbReference>
<dbReference type="Gene3D" id="3.40.50.1220">
    <property type="entry name" value="TPP-binding domain"/>
    <property type="match status" value="1"/>
</dbReference>
<evidence type="ECO:0000313" key="17">
    <source>
        <dbReference type="EMBL" id="KAK7246388.1"/>
    </source>
</evidence>
<comment type="subunit">
    <text evidence="5">Homotetramer.</text>
</comment>
<dbReference type="GO" id="GO:0000949">
    <property type="term" value="P:aromatic amino acid family catabolic process to alcohol via Ehrlich pathway"/>
    <property type="evidence" value="ECO:0007669"/>
    <property type="project" value="TreeGrafter"/>
</dbReference>